<evidence type="ECO:0000259" key="18">
    <source>
        <dbReference type="SMART" id="SM01263"/>
    </source>
</evidence>
<evidence type="ECO:0000313" key="20">
    <source>
        <dbReference type="RefSeq" id="XP_016451617.1"/>
    </source>
</evidence>
<keyword evidence="7" id="KW-0645">Protease</keyword>
<keyword evidence="10 17" id="KW-0862">Zinc</keyword>
<dbReference type="Pfam" id="PF01433">
    <property type="entry name" value="Peptidase_M1"/>
    <property type="match status" value="1"/>
</dbReference>
<accession>A0A1S3YI48</accession>
<dbReference type="OrthoDB" id="79562at2759"/>
<dbReference type="InterPro" id="IPR014782">
    <property type="entry name" value="Peptidase_M1_dom"/>
</dbReference>
<keyword evidence="20" id="KW-0031">Aminopeptidase</keyword>
<evidence type="ECO:0000256" key="11">
    <source>
        <dbReference type="ARBA" id="ARBA00023049"/>
    </source>
</evidence>
<evidence type="ECO:0000256" key="14">
    <source>
        <dbReference type="ARBA" id="ARBA00071930"/>
    </source>
</evidence>
<dbReference type="Pfam" id="PF09127">
    <property type="entry name" value="Leuk-A4-hydro_C"/>
    <property type="match status" value="1"/>
</dbReference>
<evidence type="ECO:0000256" key="9">
    <source>
        <dbReference type="ARBA" id="ARBA00022801"/>
    </source>
</evidence>
<dbReference type="GO" id="GO:0004301">
    <property type="term" value="F:epoxide hydrolase activity"/>
    <property type="evidence" value="ECO:0007669"/>
    <property type="project" value="UniProtKB-EC"/>
</dbReference>
<reference evidence="20" key="2">
    <citation type="submission" date="2025-08" db="UniProtKB">
        <authorList>
            <consortium name="RefSeq"/>
        </authorList>
    </citation>
    <scope>IDENTIFICATION</scope>
    <source>
        <tissue evidence="20">Leaf</tissue>
    </source>
</reference>
<feature type="active site" description="Proton acceptor" evidence="15">
    <location>
        <position position="304"/>
    </location>
</feature>
<dbReference type="STRING" id="4097.A0A1S3YI48"/>
<feature type="binding site" evidence="17">
    <location>
        <position position="303"/>
    </location>
    <ligand>
        <name>Zn(2+)</name>
        <dbReference type="ChEBI" id="CHEBI:29105"/>
        <note>catalytic</note>
    </ligand>
</feature>
<dbReference type="Gene3D" id="1.10.390.10">
    <property type="entry name" value="Neutral Protease Domain 2"/>
    <property type="match status" value="1"/>
</dbReference>
<comment type="cofactor">
    <cofactor evidence="17">
        <name>Zn(2+)</name>
        <dbReference type="ChEBI" id="CHEBI:29105"/>
    </cofactor>
    <text evidence="17">Binds 1 zinc ion per subunit.</text>
</comment>
<dbReference type="PaxDb" id="4097-A0A1S3YI48"/>
<evidence type="ECO:0000256" key="16">
    <source>
        <dbReference type="PIRSR" id="PIRSR634015-2"/>
    </source>
</evidence>
<comment type="catalytic activity">
    <reaction evidence="1">
        <text>an epoxide + H2O = an ethanediol</text>
        <dbReference type="Rhea" id="RHEA:19037"/>
        <dbReference type="ChEBI" id="CHEBI:15377"/>
        <dbReference type="ChEBI" id="CHEBI:32955"/>
        <dbReference type="ChEBI" id="CHEBI:140594"/>
        <dbReference type="EC" id="3.3.2.10"/>
    </reaction>
</comment>
<feature type="binding site" evidence="16">
    <location>
        <begin position="560"/>
        <end position="562"/>
    </location>
    <ligand>
        <name>a peptide</name>
        <dbReference type="ChEBI" id="CHEBI:60466"/>
    </ligand>
</feature>
<name>A0A1S3YI48_TOBAC</name>
<dbReference type="Gene3D" id="2.60.40.1730">
    <property type="entry name" value="tricorn interacting facor f3 domain"/>
    <property type="match status" value="1"/>
</dbReference>
<evidence type="ECO:0000256" key="7">
    <source>
        <dbReference type="ARBA" id="ARBA00022670"/>
    </source>
</evidence>
<evidence type="ECO:0000313" key="19">
    <source>
        <dbReference type="Proteomes" id="UP000790787"/>
    </source>
</evidence>
<evidence type="ECO:0000256" key="8">
    <source>
        <dbReference type="ARBA" id="ARBA00022723"/>
    </source>
</evidence>
<feature type="domain" description="Peptidase M1 leukotriene A4 hydrolase/aminopeptidase C-terminal" evidence="18">
    <location>
        <begin position="467"/>
        <end position="607"/>
    </location>
</feature>
<reference evidence="19" key="1">
    <citation type="journal article" date="2014" name="Nat. Commun.">
        <title>The tobacco genome sequence and its comparison with those of tomato and potato.</title>
        <authorList>
            <person name="Sierro N."/>
            <person name="Battey J.N."/>
            <person name="Ouadi S."/>
            <person name="Bakaher N."/>
            <person name="Bovet L."/>
            <person name="Willig A."/>
            <person name="Goepfert S."/>
            <person name="Peitsch M.C."/>
            <person name="Ivanov N.V."/>
        </authorList>
    </citation>
    <scope>NUCLEOTIDE SEQUENCE [LARGE SCALE GENOMIC DNA]</scope>
</reference>
<evidence type="ECO:0000256" key="1">
    <source>
        <dbReference type="ARBA" id="ARBA00001268"/>
    </source>
</evidence>
<evidence type="ECO:0000256" key="13">
    <source>
        <dbReference type="ARBA" id="ARBA00031416"/>
    </source>
</evidence>
<comment type="similarity">
    <text evidence="4">Belongs to the peptidase M1 family.</text>
</comment>
<gene>
    <name evidence="20" type="primary">LOC107776257</name>
</gene>
<feature type="binding site" evidence="17">
    <location>
        <position position="326"/>
    </location>
    <ligand>
        <name>Zn(2+)</name>
        <dbReference type="ChEBI" id="CHEBI:29105"/>
        <note>catalytic</note>
    </ligand>
</feature>
<dbReference type="EC" id="3.3.2.10" evidence="5"/>
<dbReference type="FunFam" id="1.10.390.10:FF:000003">
    <property type="entry name" value="Leukotriene A(4) hydrolase"/>
    <property type="match status" value="1"/>
</dbReference>
<keyword evidence="8 17" id="KW-0479">Metal-binding</keyword>
<feature type="active site" description="Proton donor" evidence="15">
    <location>
        <position position="391"/>
    </location>
</feature>
<proteinExistence type="inferred from homology"/>
<feature type="binding site" evidence="16">
    <location>
        <begin position="127"/>
        <end position="129"/>
    </location>
    <ligand>
        <name>a peptide</name>
        <dbReference type="ChEBI" id="CHEBI:60466"/>
    </ligand>
</feature>
<dbReference type="InterPro" id="IPR049980">
    <property type="entry name" value="LTA4H_cat"/>
</dbReference>
<dbReference type="InterPro" id="IPR001930">
    <property type="entry name" value="Peptidase_M1"/>
</dbReference>
<dbReference type="SUPFAM" id="SSF63737">
    <property type="entry name" value="Leukotriene A4 hydrolase N-terminal domain"/>
    <property type="match status" value="1"/>
</dbReference>
<keyword evidence="9 20" id="KW-0378">Hydrolase</keyword>
<dbReference type="FunFam" id="3.30.2010.30:FF:000001">
    <property type="entry name" value="Leukotriene A(4) hydrolase"/>
    <property type="match status" value="1"/>
</dbReference>
<dbReference type="OMA" id="QLMDLDD"/>
<sequence>MAPIDPHSFTDSAHPLTTHISLTLFFDFPSSTISSATLLSLPTPYTGPLTFDTRSLSVSSVLDPLSLSPLPFSLSPDSPILGQSLTVSLSNQTQILILSKTSPSSSALQWLSPPQTFNKTHPFVYTQCQSIHARSIFPCQDTPAARVKYAAKLNIPRQLSAVMAARHVERRDPLPSEAQGVCEDSVWCGDDRVVEEFVMEQPIPPYLFAFAVGELGFREVGPRTRVYAEAVNEVLDAAAKEFAGTEEMIQVGEKLFGPYDWERFDLLVLPPSFPYGGMENPRMVFLTPTVIKGDASGAQVVAHELAHSWTGNLITNKNNDHFWLNEGFTTYAERRIVEVVQGEDIAALNIGIGWRGLVEEMERFKDTMEFTKLKTNQAGVDPDDVYSQVPYEKGFQFLWRIERQIGRPAFDDFLKKYIATFKFQSIDTDMFLSFLKANIPGIENEIDLKLWTEGTGIPPDAMEPVSNIYSKIVSLANEFKLGRMPREDEVADWKGQEWELYLENLPKSVEASQVTALDARYHLSESKDYEVRVAFLQLAISARCRDYYGKVEKTLKEVGRMKYLRPLYTALVQGAGKEEEKVFARRVFTEACDCYHPIAQGVAEAILAKHA</sequence>
<evidence type="ECO:0000256" key="4">
    <source>
        <dbReference type="ARBA" id="ARBA00010136"/>
    </source>
</evidence>
<dbReference type="InterPro" id="IPR045357">
    <property type="entry name" value="Aminopeptidase_N-like_N"/>
</dbReference>
<dbReference type="InterPro" id="IPR015211">
    <property type="entry name" value="Peptidase_M1_C"/>
</dbReference>
<evidence type="ECO:0000256" key="5">
    <source>
        <dbReference type="ARBA" id="ARBA00013006"/>
    </source>
</evidence>
<evidence type="ECO:0000256" key="3">
    <source>
        <dbReference type="ARBA" id="ARBA00004496"/>
    </source>
</evidence>
<dbReference type="GO" id="GO:0008237">
    <property type="term" value="F:metallopeptidase activity"/>
    <property type="evidence" value="ECO:0007669"/>
    <property type="project" value="UniProtKB-KW"/>
</dbReference>
<organism evidence="19 20">
    <name type="scientific">Nicotiana tabacum</name>
    <name type="common">Common tobacco</name>
    <dbReference type="NCBI Taxonomy" id="4097"/>
    <lineage>
        <taxon>Eukaryota</taxon>
        <taxon>Viridiplantae</taxon>
        <taxon>Streptophyta</taxon>
        <taxon>Embryophyta</taxon>
        <taxon>Tracheophyta</taxon>
        <taxon>Spermatophyta</taxon>
        <taxon>Magnoliopsida</taxon>
        <taxon>eudicotyledons</taxon>
        <taxon>Gunneridae</taxon>
        <taxon>Pentapetalae</taxon>
        <taxon>asterids</taxon>
        <taxon>lamiids</taxon>
        <taxon>Solanales</taxon>
        <taxon>Solanaceae</taxon>
        <taxon>Nicotianoideae</taxon>
        <taxon>Nicotianeae</taxon>
        <taxon>Nicotiana</taxon>
    </lineage>
</organism>
<evidence type="ECO:0000256" key="6">
    <source>
        <dbReference type="ARBA" id="ARBA00022490"/>
    </source>
</evidence>
<dbReference type="PRINTS" id="PR00756">
    <property type="entry name" value="ALADIPTASE"/>
</dbReference>
<comment type="subcellular location">
    <subcellularLocation>
        <location evidence="3">Cytoplasm</location>
    </subcellularLocation>
</comment>
<dbReference type="RefSeq" id="XP_016451617.1">
    <property type="nucleotide sequence ID" value="XM_016596131.2"/>
</dbReference>
<dbReference type="CDD" id="cd09599">
    <property type="entry name" value="M1_LTA4H"/>
    <property type="match status" value="1"/>
</dbReference>
<dbReference type="InterPro" id="IPR042097">
    <property type="entry name" value="Aminopeptidase_N-like_N_sf"/>
</dbReference>
<dbReference type="InterPro" id="IPR038502">
    <property type="entry name" value="M1_LTA-4_hydro/amino_C_sf"/>
</dbReference>
<evidence type="ECO:0000256" key="12">
    <source>
        <dbReference type="ARBA" id="ARBA00030177"/>
    </source>
</evidence>
<dbReference type="GeneID" id="107776257"/>
<dbReference type="GO" id="GO:0005829">
    <property type="term" value="C:cytosol"/>
    <property type="evidence" value="ECO:0000318"/>
    <property type="project" value="GO_Central"/>
</dbReference>
<evidence type="ECO:0000256" key="15">
    <source>
        <dbReference type="PIRSR" id="PIRSR634015-1"/>
    </source>
</evidence>
<dbReference type="InterPro" id="IPR027268">
    <property type="entry name" value="Peptidase_M4/M1_CTD_sf"/>
</dbReference>
<dbReference type="Gene3D" id="3.30.2010.30">
    <property type="match status" value="1"/>
</dbReference>
<dbReference type="AlphaFoldDB" id="A0A1S3YI48"/>
<evidence type="ECO:0000256" key="17">
    <source>
        <dbReference type="PIRSR" id="PIRSR634015-3"/>
    </source>
</evidence>
<dbReference type="Proteomes" id="UP000790787">
    <property type="component" value="Chromosome 11"/>
</dbReference>
<dbReference type="Gene3D" id="1.25.40.320">
    <property type="entry name" value="Peptidase M1, leukotriene A4 hydrolase/aminopeptidase C-terminal domain"/>
    <property type="match status" value="1"/>
</dbReference>
<evidence type="ECO:0000256" key="2">
    <source>
        <dbReference type="ARBA" id="ARBA00002142"/>
    </source>
</evidence>
<dbReference type="PANTHER" id="PTHR45726:SF3">
    <property type="entry name" value="LEUKOTRIENE A-4 HYDROLASE"/>
    <property type="match status" value="1"/>
</dbReference>
<feature type="binding site" evidence="17">
    <location>
        <position position="307"/>
    </location>
    <ligand>
        <name>Zn(2+)</name>
        <dbReference type="ChEBI" id="CHEBI:29105"/>
        <note>catalytic</note>
    </ligand>
</feature>
<dbReference type="InterPro" id="IPR034015">
    <property type="entry name" value="M1_LTA4H"/>
</dbReference>
<keyword evidence="19" id="KW-1185">Reference proteome</keyword>
<dbReference type="GO" id="GO:0008270">
    <property type="term" value="F:zinc ion binding"/>
    <property type="evidence" value="ECO:0007669"/>
    <property type="project" value="InterPro"/>
</dbReference>
<dbReference type="RefSeq" id="XP_016451617.1">
    <property type="nucleotide sequence ID" value="XM_016596131.1"/>
</dbReference>
<dbReference type="SMR" id="A0A1S3YI48"/>
<comment type="function">
    <text evidence="2">Aminopeptidase that preferentially cleaves di- and tripeptides. Also has low epoxide hydrolase activity (in vitro). Can hydrolyze the epoxide leukotriene LTA(4) but it forms preferentially 5,6-dihydroxy-7,9,11,14-eicosatetraenoic acid rather than the cytokine leukotriene B(4) as the product compared to the homologous mammalian enzyme (in vitro).</text>
</comment>
<dbReference type="KEGG" id="nta:107776257"/>
<dbReference type="InterPro" id="IPR016024">
    <property type="entry name" value="ARM-type_fold"/>
</dbReference>
<protein>
    <recommendedName>
        <fullName evidence="14">Leucine aminopeptidase</fullName>
        <ecNumber evidence="5">3.3.2.10</ecNumber>
    </recommendedName>
    <alternativeName>
        <fullName evidence="12">Epoxide hydrolase</fullName>
    </alternativeName>
    <alternativeName>
        <fullName evidence="13">Leukotriene A-4 hydrolase homolog</fullName>
    </alternativeName>
</protein>
<dbReference type="SMART" id="SM01263">
    <property type="entry name" value="Leuk-A4-hydro_C"/>
    <property type="match status" value="1"/>
</dbReference>
<keyword evidence="11" id="KW-0482">Metalloprotease</keyword>
<dbReference type="Pfam" id="PF17900">
    <property type="entry name" value="Peptidase_M1_N"/>
    <property type="match status" value="1"/>
</dbReference>
<dbReference type="PANTHER" id="PTHR45726">
    <property type="entry name" value="LEUKOTRIENE A-4 HYDROLASE"/>
    <property type="match status" value="1"/>
</dbReference>
<keyword evidence="6" id="KW-0963">Cytoplasm</keyword>
<evidence type="ECO:0000256" key="10">
    <source>
        <dbReference type="ARBA" id="ARBA00022833"/>
    </source>
</evidence>
<feature type="binding site" evidence="16">
    <location>
        <begin position="274"/>
        <end position="279"/>
    </location>
    <ligand>
        <name>a peptide</name>
        <dbReference type="ChEBI" id="CHEBI:60466"/>
    </ligand>
</feature>
<dbReference type="GO" id="GO:0006508">
    <property type="term" value="P:proteolysis"/>
    <property type="evidence" value="ECO:0007669"/>
    <property type="project" value="UniProtKB-KW"/>
</dbReference>
<dbReference type="SUPFAM" id="SSF55486">
    <property type="entry name" value="Metalloproteases ('zincins'), catalytic domain"/>
    <property type="match status" value="1"/>
</dbReference>
<dbReference type="SUPFAM" id="SSF48371">
    <property type="entry name" value="ARM repeat"/>
    <property type="match status" value="1"/>
</dbReference>